<dbReference type="WBParaSite" id="ASIM_0000310501-mRNA-1">
    <property type="protein sequence ID" value="ASIM_0000310501-mRNA-1"/>
    <property type="gene ID" value="ASIM_0000310501"/>
</dbReference>
<accession>A0A0M3J6B9</accession>
<proteinExistence type="predicted"/>
<evidence type="ECO:0000313" key="2">
    <source>
        <dbReference type="WBParaSite" id="ASIM_0000310501-mRNA-1"/>
    </source>
</evidence>
<reference evidence="2" key="1">
    <citation type="submission" date="2017-02" db="UniProtKB">
        <authorList>
            <consortium name="WormBaseParasite"/>
        </authorList>
    </citation>
    <scope>IDENTIFICATION</scope>
</reference>
<protein>
    <submittedName>
        <fullName evidence="2">G_PROTEIN_RECEP_F1_2 domain-containing protein</fullName>
    </submittedName>
</protein>
<dbReference type="InterPro" id="IPR012435">
    <property type="entry name" value="TMEM144"/>
</dbReference>
<keyword evidence="1" id="KW-1133">Transmembrane helix</keyword>
<keyword evidence="1" id="KW-0812">Transmembrane</keyword>
<feature type="transmembrane region" description="Helical" evidence="1">
    <location>
        <begin position="31"/>
        <end position="49"/>
    </location>
</feature>
<keyword evidence="1" id="KW-0472">Membrane</keyword>
<dbReference type="Pfam" id="PF07857">
    <property type="entry name" value="TMEM144"/>
    <property type="match status" value="1"/>
</dbReference>
<dbReference type="AlphaFoldDB" id="A0A0M3J6B9"/>
<sequence length="54" mass="5953">LNRYCLQLPSSIGVLIDVFIFKTIRGTRNITFLLFAISVGLTGDILLALSNVEL</sequence>
<organism evidence="2">
    <name type="scientific">Anisakis simplex</name>
    <name type="common">Herring worm</name>
    <dbReference type="NCBI Taxonomy" id="6269"/>
    <lineage>
        <taxon>Eukaryota</taxon>
        <taxon>Metazoa</taxon>
        <taxon>Ecdysozoa</taxon>
        <taxon>Nematoda</taxon>
        <taxon>Chromadorea</taxon>
        <taxon>Rhabditida</taxon>
        <taxon>Spirurina</taxon>
        <taxon>Ascaridomorpha</taxon>
        <taxon>Ascaridoidea</taxon>
        <taxon>Anisakidae</taxon>
        <taxon>Anisakis</taxon>
        <taxon>Anisakis simplex complex</taxon>
    </lineage>
</organism>
<name>A0A0M3J6B9_ANISI</name>
<evidence type="ECO:0000256" key="1">
    <source>
        <dbReference type="SAM" id="Phobius"/>
    </source>
</evidence>